<evidence type="ECO:0000313" key="12">
    <source>
        <dbReference type="EMBL" id="SCC73402.1"/>
    </source>
</evidence>
<evidence type="ECO:0000313" key="13">
    <source>
        <dbReference type="Proteomes" id="UP000243661"/>
    </source>
</evidence>
<keyword evidence="5 11" id="KW-0547">Nucleotide-binding</keyword>
<dbReference type="GO" id="GO:0008556">
    <property type="term" value="F:P-type potassium transmembrane transporter activity"/>
    <property type="evidence" value="ECO:0007669"/>
    <property type="project" value="InterPro"/>
</dbReference>
<keyword evidence="4 11" id="KW-0812">Transmembrane</keyword>
<evidence type="ECO:0000256" key="1">
    <source>
        <dbReference type="ARBA" id="ARBA00022448"/>
    </source>
</evidence>
<dbReference type="PIRSF" id="PIRSF001296">
    <property type="entry name" value="K_ATPase_KdpC"/>
    <property type="match status" value="1"/>
</dbReference>
<comment type="subcellular location">
    <subcellularLocation>
        <location evidence="11">Cell membrane</location>
        <topology evidence="11">Single-pass membrane protein</topology>
    </subcellularLocation>
</comment>
<dbReference type="RefSeq" id="WP_092721187.1">
    <property type="nucleotide sequence ID" value="NZ_FMBK01000022.1"/>
</dbReference>
<evidence type="ECO:0000256" key="5">
    <source>
        <dbReference type="ARBA" id="ARBA00022741"/>
    </source>
</evidence>
<dbReference type="NCBIfam" id="TIGR00681">
    <property type="entry name" value="kdpC"/>
    <property type="match status" value="1"/>
</dbReference>
<comment type="subunit">
    <text evidence="11">The system is composed of three essential subunits: KdpA, KdpB and KdpC.</text>
</comment>
<keyword evidence="6 11" id="KW-0067">ATP-binding</keyword>
<evidence type="ECO:0000256" key="10">
    <source>
        <dbReference type="ARBA" id="ARBA00023136"/>
    </source>
</evidence>
<comment type="function">
    <text evidence="11">Part of the high-affinity ATP-driven potassium transport (or Kdp) system, which catalyzes the hydrolysis of ATP coupled with the electrogenic transport of potassium into the cytoplasm. This subunit acts as a catalytic chaperone that increases the ATP-binding affinity of the ATP-hydrolyzing subunit KdpB by the formation of a transient KdpB/KdpC/ATP ternary complex.</text>
</comment>
<keyword evidence="10 11" id="KW-0472">Membrane</keyword>
<name>A0A1C4GZ59_9GAMM</name>
<keyword evidence="8 11" id="KW-1133">Transmembrane helix</keyword>
<sequence length="210" mass="22552">MNTKNDLMQNNPLENSQLIDSSLAGLTRASLGLTLIALGLCGFVYSSVATGLGQVIFPLQANGSLIVENNRIVGSSLVAQPFVQAQYFHPRPSASNYDPMVMVGSNLARTNPALHQAVDERLNQISAQEQMDKSKIPADLVTTSGSGIDPNIGVQSALIQVKRVAQARQISEPDVLKLVQQHTIQPTFGILGVERVNVLELNLALDQLAK</sequence>
<dbReference type="AlphaFoldDB" id="A0A1C4GZ59"/>
<evidence type="ECO:0000256" key="11">
    <source>
        <dbReference type="HAMAP-Rule" id="MF_00276"/>
    </source>
</evidence>
<evidence type="ECO:0000256" key="9">
    <source>
        <dbReference type="ARBA" id="ARBA00023065"/>
    </source>
</evidence>
<dbReference type="GO" id="GO:0005886">
    <property type="term" value="C:plasma membrane"/>
    <property type="evidence" value="ECO:0007669"/>
    <property type="project" value="UniProtKB-SubCell"/>
</dbReference>
<evidence type="ECO:0000256" key="6">
    <source>
        <dbReference type="ARBA" id="ARBA00022840"/>
    </source>
</evidence>
<proteinExistence type="inferred from homology"/>
<evidence type="ECO:0000256" key="2">
    <source>
        <dbReference type="ARBA" id="ARBA00022475"/>
    </source>
</evidence>
<comment type="similarity">
    <text evidence="11">Belongs to the KdpC family.</text>
</comment>
<dbReference type="EMBL" id="FMBK01000022">
    <property type="protein sequence ID" value="SCC73402.1"/>
    <property type="molecule type" value="Genomic_DNA"/>
</dbReference>
<gene>
    <name evidence="11" type="primary">kdpC</name>
    <name evidence="12" type="ORF">GA0116959_1224</name>
</gene>
<dbReference type="NCBIfam" id="NF001454">
    <property type="entry name" value="PRK00315.1"/>
    <property type="match status" value="1"/>
</dbReference>
<dbReference type="PANTHER" id="PTHR30042">
    <property type="entry name" value="POTASSIUM-TRANSPORTING ATPASE C CHAIN"/>
    <property type="match status" value="1"/>
</dbReference>
<organism evidence="12 13">
    <name type="scientific">Acinetobacter albensis</name>
    <dbReference type="NCBI Taxonomy" id="1673609"/>
    <lineage>
        <taxon>Bacteria</taxon>
        <taxon>Pseudomonadati</taxon>
        <taxon>Pseudomonadota</taxon>
        <taxon>Gammaproteobacteria</taxon>
        <taxon>Moraxellales</taxon>
        <taxon>Moraxellaceae</taxon>
        <taxon>Acinetobacter</taxon>
    </lineage>
</organism>
<protein>
    <recommendedName>
        <fullName evidence="11">Potassium-transporting ATPase KdpC subunit</fullName>
    </recommendedName>
    <alternativeName>
        <fullName evidence="11">ATP phosphohydrolase [potassium-transporting] C chain</fullName>
    </alternativeName>
    <alternativeName>
        <fullName evidence="11">Potassium-binding and translocating subunit C</fullName>
    </alternativeName>
    <alternativeName>
        <fullName evidence="11">Potassium-translocating ATPase C chain</fullName>
    </alternativeName>
</protein>
<keyword evidence="1 11" id="KW-0813">Transport</keyword>
<reference evidence="12 13" key="1">
    <citation type="submission" date="2016-08" db="EMBL/GenBank/DDBJ databases">
        <authorList>
            <person name="Seilhamer J.J."/>
        </authorList>
    </citation>
    <scope>NUCLEOTIDE SEQUENCE [LARGE SCALE GENOMIC DNA]</scope>
    <source>
        <strain evidence="12 13">ANC 4874</strain>
    </source>
</reference>
<keyword evidence="3 11" id="KW-0633">Potassium transport</keyword>
<dbReference type="InterPro" id="IPR003820">
    <property type="entry name" value="KdpC"/>
</dbReference>
<dbReference type="OrthoDB" id="9788285at2"/>
<accession>A0A1C4GZ59</accession>
<dbReference type="GO" id="GO:0005524">
    <property type="term" value="F:ATP binding"/>
    <property type="evidence" value="ECO:0007669"/>
    <property type="project" value="UniProtKB-UniRule"/>
</dbReference>
<evidence type="ECO:0000256" key="4">
    <source>
        <dbReference type="ARBA" id="ARBA00022692"/>
    </source>
</evidence>
<evidence type="ECO:0000256" key="7">
    <source>
        <dbReference type="ARBA" id="ARBA00022958"/>
    </source>
</evidence>
<keyword evidence="9 11" id="KW-0406">Ion transport</keyword>
<evidence type="ECO:0000256" key="3">
    <source>
        <dbReference type="ARBA" id="ARBA00022538"/>
    </source>
</evidence>
<keyword evidence="2 11" id="KW-1003">Cell membrane</keyword>
<dbReference type="Pfam" id="PF02669">
    <property type="entry name" value="KdpC"/>
    <property type="match status" value="1"/>
</dbReference>
<dbReference type="PANTHER" id="PTHR30042:SF2">
    <property type="entry name" value="POTASSIUM-TRANSPORTING ATPASE KDPC SUBUNIT"/>
    <property type="match status" value="1"/>
</dbReference>
<evidence type="ECO:0000256" key="8">
    <source>
        <dbReference type="ARBA" id="ARBA00022989"/>
    </source>
</evidence>
<keyword evidence="7 11" id="KW-0630">Potassium</keyword>
<dbReference type="HAMAP" id="MF_00276">
    <property type="entry name" value="KdpC"/>
    <property type="match status" value="1"/>
</dbReference>
<dbReference type="Proteomes" id="UP000243661">
    <property type="component" value="Unassembled WGS sequence"/>
</dbReference>